<reference evidence="2 3" key="1">
    <citation type="submission" date="2020-01" db="EMBL/GenBank/DDBJ databases">
        <authorList>
            <person name="Liu G."/>
            <person name="Liu B."/>
        </authorList>
    </citation>
    <scope>NUCLEOTIDE SEQUENCE [LARGE SCALE GENOMIC DNA]</scope>
    <source>
        <strain evidence="2 3">FJAT-51161</strain>
    </source>
</reference>
<keyword evidence="1" id="KW-1133">Transmembrane helix</keyword>
<keyword evidence="3" id="KW-1185">Reference proteome</keyword>
<dbReference type="Proteomes" id="UP000596049">
    <property type="component" value="Chromosome"/>
</dbReference>
<evidence type="ECO:0000313" key="2">
    <source>
        <dbReference type="EMBL" id="QQP14950.1"/>
    </source>
</evidence>
<organism evidence="2 3">
    <name type="scientific">Lysinibacillus agricola</name>
    <dbReference type="NCBI Taxonomy" id="2590012"/>
    <lineage>
        <taxon>Bacteria</taxon>
        <taxon>Bacillati</taxon>
        <taxon>Bacillota</taxon>
        <taxon>Bacilli</taxon>
        <taxon>Bacillales</taxon>
        <taxon>Bacillaceae</taxon>
        <taxon>Lysinibacillus</taxon>
    </lineage>
</organism>
<evidence type="ECO:0000313" key="3">
    <source>
        <dbReference type="Proteomes" id="UP000596049"/>
    </source>
</evidence>
<keyword evidence="1" id="KW-0472">Membrane</keyword>
<protein>
    <submittedName>
        <fullName evidence="2">DUF2334 domain-containing protein</fullName>
    </submittedName>
</protein>
<name>A0ABX7AYY8_9BACI</name>
<gene>
    <name evidence="2" type="ORF">FJQ98_12165</name>
</gene>
<dbReference type="EMBL" id="CP067341">
    <property type="protein sequence ID" value="QQP14950.1"/>
    <property type="molecule type" value="Genomic_DNA"/>
</dbReference>
<keyword evidence="1" id="KW-0812">Transmembrane</keyword>
<accession>A0ABX7AYY8</accession>
<sequence length="469" mass="53949">MFCLYNLTNNVTVSAAEKDVALIYATSNQQLNQDVQTLYEMLKGYTKVDVMPIEAVHEKTLHSYNRIVVISSHSVPISKEALLELNQFQGPAVVIGENVLQLERFAQWQEGDIIKLRAIGEHVLENPIEWKSIQPSSNSETVEVASTLNNEYPFIVKAQRQNWSYIGKFIYTNSMQYEWPSIINRLLQLPEPIKHQTFIVLTDINMETDVAKLQSVVTQFTEKGIPISLEVTPIDIAEDGETIYYLHNNKKLFNYLQKLQKEGFPFILSTTSIQAEKSLDYLAFRGIYPILINGNSTIFTGIVQQGNNQIYQSQNENQTIYPLTVENIADTKINPLFPVEQKIKLLLKAPGSIIGIPYPVYLDASYVQELVGFLKGQPQLDFLDFRKTKQEVKTNHISITQTENGEQNIKLSFSNTDRLKILFEERPFELVLWMIVLTVSMFVMLFFINTFRLRITLRKRLFEERKTNG</sequence>
<evidence type="ECO:0000256" key="1">
    <source>
        <dbReference type="SAM" id="Phobius"/>
    </source>
</evidence>
<feature type="transmembrane region" description="Helical" evidence="1">
    <location>
        <begin position="430"/>
        <end position="451"/>
    </location>
</feature>
<proteinExistence type="predicted"/>